<name>N1QM22_SPHMS</name>
<keyword evidence="3" id="KW-0809">Transit peptide</keyword>
<comment type="function">
    <text evidence="6">Involved in efficient integration of the N-module into mitochondrial respiratory chain complex I.</text>
</comment>
<dbReference type="RefSeq" id="XP_016764475.1">
    <property type="nucleotide sequence ID" value="XM_016908599.1"/>
</dbReference>
<organism evidence="8 9">
    <name type="scientific">Sphaerulina musiva (strain SO2202)</name>
    <name type="common">Poplar stem canker fungus</name>
    <name type="synonym">Septoria musiva</name>
    <dbReference type="NCBI Taxonomy" id="692275"/>
    <lineage>
        <taxon>Eukaryota</taxon>
        <taxon>Fungi</taxon>
        <taxon>Dikarya</taxon>
        <taxon>Ascomycota</taxon>
        <taxon>Pezizomycotina</taxon>
        <taxon>Dothideomycetes</taxon>
        <taxon>Dothideomycetidae</taxon>
        <taxon>Mycosphaerellales</taxon>
        <taxon>Mycosphaerellaceae</taxon>
        <taxon>Sphaerulina</taxon>
    </lineage>
</organism>
<evidence type="ECO:0000256" key="5">
    <source>
        <dbReference type="ARBA" id="ARBA00026235"/>
    </source>
</evidence>
<feature type="domain" description="Complex 1 LYR protein" evidence="7">
    <location>
        <begin position="33"/>
        <end position="91"/>
    </location>
</feature>
<reference evidence="8 9" key="1">
    <citation type="journal article" date="2012" name="PLoS Pathog.">
        <title>Diverse lifestyles and strategies of plant pathogenesis encoded in the genomes of eighteen Dothideomycetes fungi.</title>
        <authorList>
            <person name="Ohm R.A."/>
            <person name="Feau N."/>
            <person name="Henrissat B."/>
            <person name="Schoch C.L."/>
            <person name="Horwitz B.A."/>
            <person name="Barry K.W."/>
            <person name="Condon B.J."/>
            <person name="Copeland A.C."/>
            <person name="Dhillon B."/>
            <person name="Glaser F."/>
            <person name="Hesse C.N."/>
            <person name="Kosti I."/>
            <person name="LaButti K."/>
            <person name="Lindquist E.A."/>
            <person name="Lucas S."/>
            <person name="Salamov A.A."/>
            <person name="Bradshaw R.E."/>
            <person name="Ciuffetti L."/>
            <person name="Hamelin R.C."/>
            <person name="Kema G.H.J."/>
            <person name="Lawrence C."/>
            <person name="Scott J.A."/>
            <person name="Spatafora J.W."/>
            <person name="Turgeon B.G."/>
            <person name="de Wit P.J.G.M."/>
            <person name="Zhong S."/>
            <person name="Goodwin S.B."/>
            <person name="Grigoriev I.V."/>
        </authorList>
    </citation>
    <scope>NUCLEOTIDE SEQUENCE [LARGE SCALE GENOMIC DNA]</scope>
    <source>
        <strain evidence="8 9">SO2202</strain>
    </source>
</reference>
<protein>
    <recommendedName>
        <fullName evidence="5">LYR motif-containing protein 2</fullName>
    </recommendedName>
</protein>
<dbReference type="InterPro" id="IPR008011">
    <property type="entry name" value="Complex1_LYR_dom"/>
</dbReference>
<gene>
    <name evidence="8" type="ORF">SEPMUDRAFT_35207</name>
</gene>
<dbReference type="Proteomes" id="UP000016931">
    <property type="component" value="Unassembled WGS sequence"/>
</dbReference>
<evidence type="ECO:0000256" key="4">
    <source>
        <dbReference type="ARBA" id="ARBA00023128"/>
    </source>
</evidence>
<sequence length="103" mass="12347">MHAAIRRYATVSPDKAVRFGSKTLTLEHFLQRQKVMNLWRECVRTINKIPPSMSTRKEMRDYARYEFERYRDIEDLGHIRYLVSTGKTQLDSMSRYVEQNAMK</sequence>
<evidence type="ECO:0000256" key="2">
    <source>
        <dbReference type="ARBA" id="ARBA00009508"/>
    </source>
</evidence>
<dbReference type="GeneID" id="27905736"/>
<comment type="similarity">
    <text evidence="2">Belongs to the complex I LYR family.</text>
</comment>
<dbReference type="eggNOG" id="ENOG502SAMX">
    <property type="taxonomic scope" value="Eukaryota"/>
</dbReference>
<comment type="subcellular location">
    <subcellularLocation>
        <location evidence="1">Mitochondrion</location>
    </subcellularLocation>
</comment>
<evidence type="ECO:0000313" key="9">
    <source>
        <dbReference type="Proteomes" id="UP000016931"/>
    </source>
</evidence>
<keyword evidence="9" id="KW-1185">Reference proteome</keyword>
<evidence type="ECO:0000256" key="3">
    <source>
        <dbReference type="ARBA" id="ARBA00022946"/>
    </source>
</evidence>
<dbReference type="PANTHER" id="PTHR13675">
    <property type="entry name" value="LYR MOTIF-CONTAINING PROTEIN 2"/>
    <property type="match status" value="1"/>
</dbReference>
<evidence type="ECO:0000313" key="8">
    <source>
        <dbReference type="EMBL" id="EMF16354.1"/>
    </source>
</evidence>
<dbReference type="CDD" id="cd20262">
    <property type="entry name" value="Complex1_LYR_LYRM2"/>
    <property type="match status" value="1"/>
</dbReference>
<dbReference type="GO" id="GO:0005739">
    <property type="term" value="C:mitochondrion"/>
    <property type="evidence" value="ECO:0007669"/>
    <property type="project" value="UniProtKB-SubCell"/>
</dbReference>
<keyword evidence="4" id="KW-0496">Mitochondrion</keyword>
<evidence type="ECO:0000259" key="7">
    <source>
        <dbReference type="Pfam" id="PF05347"/>
    </source>
</evidence>
<dbReference type="OMA" id="YMRDWAR"/>
<dbReference type="Pfam" id="PF05347">
    <property type="entry name" value="Complex1_LYR"/>
    <property type="match status" value="1"/>
</dbReference>
<accession>N1QM22</accession>
<evidence type="ECO:0000256" key="6">
    <source>
        <dbReference type="ARBA" id="ARBA00044735"/>
    </source>
</evidence>
<proteinExistence type="inferred from homology"/>
<dbReference type="AlphaFoldDB" id="N1QM22"/>
<dbReference type="EMBL" id="KB456260">
    <property type="protein sequence ID" value="EMF16354.1"/>
    <property type="molecule type" value="Genomic_DNA"/>
</dbReference>
<dbReference type="STRING" id="692275.N1QM22"/>
<evidence type="ECO:0000256" key="1">
    <source>
        <dbReference type="ARBA" id="ARBA00004173"/>
    </source>
</evidence>
<dbReference type="InterPro" id="IPR045293">
    <property type="entry name" value="Complex1_LYR_LYRM2"/>
</dbReference>
<dbReference type="PANTHER" id="PTHR13675:SF0">
    <property type="entry name" value="LYR MOTIF-CONTAINING PROTEIN 2"/>
    <property type="match status" value="1"/>
</dbReference>
<dbReference type="HOGENOM" id="CLU_151409_0_1_1"/>